<reference evidence="2" key="1">
    <citation type="submission" date="2018-06" db="EMBL/GenBank/DDBJ databases">
        <authorList>
            <person name="Zhirakovskaya E."/>
        </authorList>
    </citation>
    <scope>NUCLEOTIDE SEQUENCE</scope>
</reference>
<name>A0A3B1BDA9_9ZZZZ</name>
<evidence type="ECO:0000256" key="1">
    <source>
        <dbReference type="SAM" id="Phobius"/>
    </source>
</evidence>
<keyword evidence="1" id="KW-0472">Membrane</keyword>
<keyword evidence="1" id="KW-1133">Transmembrane helix</keyword>
<gene>
    <name evidence="2" type="ORF">MNBD_NITROSPINAE02-84</name>
</gene>
<protein>
    <submittedName>
        <fullName evidence="2">Uncharacterized protein</fullName>
    </submittedName>
</protein>
<evidence type="ECO:0000313" key="2">
    <source>
        <dbReference type="EMBL" id="VAX16099.1"/>
    </source>
</evidence>
<feature type="transmembrane region" description="Helical" evidence="1">
    <location>
        <begin position="16"/>
        <end position="38"/>
    </location>
</feature>
<accession>A0A3B1BDA9</accession>
<proteinExistence type="predicted"/>
<sequence>MDGDYSVSMVKNRRGLSVMILLFLLVVIGSLAIAALMITQSGGRASGGVLESAVNFQSANSGLEWVRHITSGYTTSDKAKWKSLDGASHETAGSGGPRFTIDIDYADSDNDPMTEDTVTIVSMGATGARQAGSGAREVSIQVTVPVGASGYSFSDHFDQSTSESFDKRYQFGQASAPHQDMTPYKTVLPQAGGDTLNLFTHSSEAGGTPSVLRMGGAGEARLIISAQACLKWSASGPSGNCDYAQCQSINGCEARTGLDILPDGSGFQNYFIKIRARLMSGDGFGIYFRSAYANQDDPYNIDFGTLTAYIWQYDKGLGYLAPCDRSTAITGNNGMGMLATRRVEGGSETCGVDCAIYQGQASPATYPFFCPENESNLPILAGWRFTEPDWLISWRTIYIYVFGPKANVYVGREGITGIGGENLPEHVGEIDLAQVGSLLQTGDVGLRTWNASVAEIDYINIYSNDSDNNPTTFTGE</sequence>
<dbReference type="AlphaFoldDB" id="A0A3B1BDA9"/>
<dbReference type="EMBL" id="UOGE01000003">
    <property type="protein sequence ID" value="VAX16099.1"/>
    <property type="molecule type" value="Genomic_DNA"/>
</dbReference>
<keyword evidence="1" id="KW-0812">Transmembrane</keyword>
<organism evidence="2">
    <name type="scientific">hydrothermal vent metagenome</name>
    <dbReference type="NCBI Taxonomy" id="652676"/>
    <lineage>
        <taxon>unclassified sequences</taxon>
        <taxon>metagenomes</taxon>
        <taxon>ecological metagenomes</taxon>
    </lineage>
</organism>